<dbReference type="Proteomes" id="UP001529510">
    <property type="component" value="Unassembled WGS sequence"/>
</dbReference>
<dbReference type="EMBL" id="JAMKFB020000023">
    <property type="protein sequence ID" value="KAL0157493.1"/>
    <property type="molecule type" value="Genomic_DNA"/>
</dbReference>
<sequence length="76" mass="8192">VSLGFPGVMADTAVQMTTVDDQNNNVSRTKVSTSMSSSPAKRGATVSFHNINYSVKMNSGSLCKRKVTKKNILIEL</sequence>
<feature type="region of interest" description="Disordered" evidence="1">
    <location>
        <begin position="20"/>
        <end position="42"/>
    </location>
</feature>
<protein>
    <submittedName>
        <fullName evidence="2">Uncharacterized protein</fullName>
    </submittedName>
</protein>
<keyword evidence="3" id="KW-1185">Reference proteome</keyword>
<feature type="non-terminal residue" evidence="2">
    <location>
        <position position="76"/>
    </location>
</feature>
<name>A0ABD0N5U4_CIRMR</name>
<feature type="non-terminal residue" evidence="2">
    <location>
        <position position="1"/>
    </location>
</feature>
<reference evidence="2 3" key="1">
    <citation type="submission" date="2024-05" db="EMBL/GenBank/DDBJ databases">
        <title>Genome sequencing and assembly of Indian major carp, Cirrhinus mrigala (Hamilton, 1822).</title>
        <authorList>
            <person name="Mohindra V."/>
            <person name="Chowdhury L.M."/>
            <person name="Lal K."/>
            <person name="Jena J.K."/>
        </authorList>
    </citation>
    <scope>NUCLEOTIDE SEQUENCE [LARGE SCALE GENOMIC DNA]</scope>
    <source>
        <strain evidence="2">CM1030</strain>
        <tissue evidence="2">Blood</tissue>
    </source>
</reference>
<evidence type="ECO:0000313" key="3">
    <source>
        <dbReference type="Proteomes" id="UP001529510"/>
    </source>
</evidence>
<comment type="caution">
    <text evidence="2">The sequence shown here is derived from an EMBL/GenBank/DDBJ whole genome shotgun (WGS) entry which is preliminary data.</text>
</comment>
<proteinExistence type="predicted"/>
<evidence type="ECO:0000256" key="1">
    <source>
        <dbReference type="SAM" id="MobiDB-lite"/>
    </source>
</evidence>
<accession>A0ABD0N5U4</accession>
<dbReference type="AlphaFoldDB" id="A0ABD0N5U4"/>
<gene>
    <name evidence="2" type="ORF">M9458_045569</name>
</gene>
<evidence type="ECO:0000313" key="2">
    <source>
        <dbReference type="EMBL" id="KAL0157493.1"/>
    </source>
</evidence>
<feature type="compositionally biased region" description="Low complexity" evidence="1">
    <location>
        <begin position="26"/>
        <end position="38"/>
    </location>
</feature>
<organism evidence="2 3">
    <name type="scientific">Cirrhinus mrigala</name>
    <name type="common">Mrigala</name>
    <dbReference type="NCBI Taxonomy" id="683832"/>
    <lineage>
        <taxon>Eukaryota</taxon>
        <taxon>Metazoa</taxon>
        <taxon>Chordata</taxon>
        <taxon>Craniata</taxon>
        <taxon>Vertebrata</taxon>
        <taxon>Euteleostomi</taxon>
        <taxon>Actinopterygii</taxon>
        <taxon>Neopterygii</taxon>
        <taxon>Teleostei</taxon>
        <taxon>Ostariophysi</taxon>
        <taxon>Cypriniformes</taxon>
        <taxon>Cyprinidae</taxon>
        <taxon>Labeoninae</taxon>
        <taxon>Labeonini</taxon>
        <taxon>Cirrhinus</taxon>
    </lineage>
</organism>